<gene>
    <name evidence="2" type="ORF">VaNZ11_002479</name>
</gene>
<feature type="region of interest" description="Disordered" evidence="1">
    <location>
        <begin position="1"/>
        <end position="21"/>
    </location>
</feature>
<protein>
    <recommendedName>
        <fullName evidence="4">Mon2/Sec7/BIG1-like HUS domain-containing protein</fullName>
    </recommendedName>
</protein>
<organism evidence="2 3">
    <name type="scientific">Volvox africanus</name>
    <dbReference type="NCBI Taxonomy" id="51714"/>
    <lineage>
        <taxon>Eukaryota</taxon>
        <taxon>Viridiplantae</taxon>
        <taxon>Chlorophyta</taxon>
        <taxon>core chlorophytes</taxon>
        <taxon>Chlorophyceae</taxon>
        <taxon>CS clade</taxon>
        <taxon>Chlamydomonadales</taxon>
        <taxon>Volvocaceae</taxon>
        <taxon>Volvox</taxon>
    </lineage>
</organism>
<accession>A0ABQ5RSB8</accession>
<comment type="caution">
    <text evidence="2">The sequence shown here is derived from an EMBL/GenBank/DDBJ whole genome shotgun (WGS) entry which is preliminary data.</text>
</comment>
<evidence type="ECO:0008006" key="4">
    <source>
        <dbReference type="Google" id="ProtNLM"/>
    </source>
</evidence>
<name>A0ABQ5RSB8_9CHLO</name>
<evidence type="ECO:0000313" key="3">
    <source>
        <dbReference type="Proteomes" id="UP001165090"/>
    </source>
</evidence>
<dbReference type="Proteomes" id="UP001165090">
    <property type="component" value="Unassembled WGS sequence"/>
</dbReference>
<feature type="compositionally biased region" description="Low complexity" evidence="1">
    <location>
        <begin position="1"/>
        <end position="14"/>
    </location>
</feature>
<dbReference type="EMBL" id="BSDZ01000008">
    <property type="protein sequence ID" value="GLI60356.1"/>
    <property type="molecule type" value="Genomic_DNA"/>
</dbReference>
<evidence type="ECO:0000313" key="2">
    <source>
        <dbReference type="EMBL" id="GLI60356.1"/>
    </source>
</evidence>
<evidence type="ECO:0000256" key="1">
    <source>
        <dbReference type="SAM" id="MobiDB-lite"/>
    </source>
</evidence>
<feature type="non-terminal residue" evidence="2">
    <location>
        <position position="253"/>
    </location>
</feature>
<reference evidence="2 3" key="1">
    <citation type="journal article" date="2023" name="IScience">
        <title>Expanded male sex-determining region conserved during the evolution of homothallism in the green alga Volvox.</title>
        <authorList>
            <person name="Yamamoto K."/>
            <person name="Matsuzaki R."/>
            <person name="Mahakham W."/>
            <person name="Heman W."/>
            <person name="Sekimoto H."/>
            <person name="Kawachi M."/>
            <person name="Minakuchi Y."/>
            <person name="Toyoda A."/>
            <person name="Nozaki H."/>
        </authorList>
    </citation>
    <scope>NUCLEOTIDE SEQUENCE [LARGE SCALE GENOMIC DNA]</scope>
    <source>
        <strain evidence="2 3">NIES-4468</strain>
    </source>
</reference>
<sequence length="253" mass="26121">MSPPDAGAKAQRAQGDGGQGTTTTQILNSQLLLDLQAALSAALEASGQSQASQSDLLVAKLRSGVSVLLNAFADASRNGAGLLKDIITVLSVAEFVAERLPVVFCGPEGLHLGSICSLLGLLLAAAGRYRSLLDRMAGLLIRMVDLVSEPDRRGLMRDLAAGAMELILDAEQQLFLLSLPLDANSGDGGGGDGAAATTMLTTTTTRASATAVAALEVNVAAFECLYAHGRQQWRRHQQLQPTTAVAADVGEAA</sequence>
<keyword evidence="3" id="KW-1185">Reference proteome</keyword>
<proteinExistence type="predicted"/>